<dbReference type="AlphaFoldDB" id="A0A7W9E0C9"/>
<evidence type="ECO:0000313" key="1">
    <source>
        <dbReference type="EMBL" id="MBB5636475.1"/>
    </source>
</evidence>
<gene>
    <name evidence="1" type="ORF">HDE68_002376</name>
</gene>
<dbReference type="Proteomes" id="UP000537204">
    <property type="component" value="Unassembled WGS sequence"/>
</dbReference>
<evidence type="ECO:0000313" key="2">
    <source>
        <dbReference type="Proteomes" id="UP000537204"/>
    </source>
</evidence>
<accession>A0A7W9E0C9</accession>
<name>A0A7W9E0C9_9SPHI</name>
<proteinExistence type="predicted"/>
<dbReference type="EMBL" id="JACHCE010000003">
    <property type="protein sequence ID" value="MBB5636475.1"/>
    <property type="molecule type" value="Genomic_DNA"/>
</dbReference>
<comment type="caution">
    <text evidence="1">The sequence shown here is derived from an EMBL/GenBank/DDBJ whole genome shotgun (WGS) entry which is preliminary data.</text>
</comment>
<sequence length="35" mass="3943">MPLIYLIVDLRANSKVTVYKLLQIKKPGISPGFLL</sequence>
<organism evidence="1 2">
    <name type="scientific">Pedobacter cryoconitis</name>
    <dbReference type="NCBI Taxonomy" id="188932"/>
    <lineage>
        <taxon>Bacteria</taxon>
        <taxon>Pseudomonadati</taxon>
        <taxon>Bacteroidota</taxon>
        <taxon>Sphingobacteriia</taxon>
        <taxon>Sphingobacteriales</taxon>
        <taxon>Sphingobacteriaceae</taxon>
        <taxon>Pedobacter</taxon>
    </lineage>
</organism>
<reference evidence="1 2" key="1">
    <citation type="submission" date="2020-08" db="EMBL/GenBank/DDBJ databases">
        <title>Genomic Encyclopedia of Type Strains, Phase IV (KMG-V): Genome sequencing to study the core and pangenomes of soil and plant-associated prokaryotes.</title>
        <authorList>
            <person name="Whitman W."/>
        </authorList>
    </citation>
    <scope>NUCLEOTIDE SEQUENCE [LARGE SCALE GENOMIC DNA]</scope>
    <source>
        <strain evidence="1 2">S3M1</strain>
    </source>
</reference>
<protein>
    <submittedName>
        <fullName evidence="1">Uncharacterized protein</fullName>
    </submittedName>
</protein>